<proteinExistence type="predicted"/>
<dbReference type="EMBL" id="JBFXLQ010000004">
    <property type="protein sequence ID" value="KAL2871077.1"/>
    <property type="molecule type" value="Genomic_DNA"/>
</dbReference>
<evidence type="ECO:0000313" key="3">
    <source>
        <dbReference type="Proteomes" id="UP001610432"/>
    </source>
</evidence>
<dbReference type="CDD" id="cd01519">
    <property type="entry name" value="RHOD_HSP67B2"/>
    <property type="match status" value="1"/>
</dbReference>
<protein>
    <submittedName>
        <fullName evidence="2">Rhodanese-like domain-containing protein</fullName>
    </submittedName>
</protein>
<dbReference type="SUPFAM" id="SSF52821">
    <property type="entry name" value="Rhodanese/Cell cycle control phosphatase"/>
    <property type="match status" value="1"/>
</dbReference>
<dbReference type="GeneID" id="98140722"/>
<dbReference type="Gene3D" id="3.40.250.10">
    <property type="entry name" value="Rhodanese-like domain"/>
    <property type="match status" value="1"/>
</dbReference>
<reference evidence="2 3" key="1">
    <citation type="submission" date="2024-07" db="EMBL/GenBank/DDBJ databases">
        <title>Section-level genome sequencing and comparative genomics of Aspergillus sections Usti and Cavernicolus.</title>
        <authorList>
            <consortium name="Lawrence Berkeley National Laboratory"/>
            <person name="Nybo J.L."/>
            <person name="Vesth T.C."/>
            <person name="Theobald S."/>
            <person name="Frisvad J.C."/>
            <person name="Larsen T.O."/>
            <person name="Kjaerboelling I."/>
            <person name="Rothschild-Mancinelli K."/>
            <person name="Lyhne E.K."/>
            <person name="Kogle M.E."/>
            <person name="Barry K."/>
            <person name="Clum A."/>
            <person name="Na H."/>
            <person name="Ledsgaard L."/>
            <person name="Lin J."/>
            <person name="Lipzen A."/>
            <person name="Kuo A."/>
            <person name="Riley R."/>
            <person name="Mondo S."/>
            <person name="Labutti K."/>
            <person name="Haridas S."/>
            <person name="Pangalinan J."/>
            <person name="Salamov A.A."/>
            <person name="Simmons B.A."/>
            <person name="Magnuson J.K."/>
            <person name="Chen J."/>
            <person name="Drula E."/>
            <person name="Henrissat B."/>
            <person name="Wiebenga A."/>
            <person name="Lubbers R.J."/>
            <person name="Gomes A.C."/>
            <person name="Macurrencykelacurrency M.R."/>
            <person name="Stajich J."/>
            <person name="Grigoriev I.V."/>
            <person name="Mortensen U.H."/>
            <person name="De Vries R.P."/>
            <person name="Baker S.E."/>
            <person name="Andersen M.R."/>
        </authorList>
    </citation>
    <scope>NUCLEOTIDE SEQUENCE [LARGE SCALE GENOMIC DNA]</scope>
    <source>
        <strain evidence="2 3">CBS 449.75</strain>
    </source>
</reference>
<dbReference type="Proteomes" id="UP001610432">
    <property type="component" value="Unassembled WGS sequence"/>
</dbReference>
<dbReference type="Pfam" id="PF00581">
    <property type="entry name" value="Rhodanese"/>
    <property type="match status" value="1"/>
</dbReference>
<dbReference type="PROSITE" id="PS50206">
    <property type="entry name" value="RHODANESE_3"/>
    <property type="match status" value="1"/>
</dbReference>
<dbReference type="PANTHER" id="PTHR44086:SF10">
    <property type="entry name" value="THIOSULFATE SULFURTRANSFERASE_RHODANESE-LIKE DOMAIN-CONTAINING PROTEIN 3"/>
    <property type="match status" value="1"/>
</dbReference>
<dbReference type="InterPro" id="IPR036873">
    <property type="entry name" value="Rhodanese-like_dom_sf"/>
</dbReference>
<evidence type="ECO:0000259" key="1">
    <source>
        <dbReference type="PROSITE" id="PS50206"/>
    </source>
</evidence>
<dbReference type="SMART" id="SM00450">
    <property type="entry name" value="RHOD"/>
    <property type="match status" value="1"/>
</dbReference>
<organism evidence="2 3">
    <name type="scientific">Aspergillus lucknowensis</name>
    <dbReference type="NCBI Taxonomy" id="176173"/>
    <lineage>
        <taxon>Eukaryota</taxon>
        <taxon>Fungi</taxon>
        <taxon>Dikarya</taxon>
        <taxon>Ascomycota</taxon>
        <taxon>Pezizomycotina</taxon>
        <taxon>Eurotiomycetes</taxon>
        <taxon>Eurotiomycetidae</taxon>
        <taxon>Eurotiales</taxon>
        <taxon>Aspergillaceae</taxon>
        <taxon>Aspergillus</taxon>
        <taxon>Aspergillus subgen. Nidulantes</taxon>
    </lineage>
</organism>
<comment type="caution">
    <text evidence="2">The sequence shown here is derived from an EMBL/GenBank/DDBJ whole genome shotgun (WGS) entry which is preliminary data.</text>
</comment>
<dbReference type="PANTHER" id="PTHR44086">
    <property type="entry name" value="THIOSULFATE SULFURTRANSFERASE RDL2, MITOCHONDRIAL-RELATED"/>
    <property type="match status" value="1"/>
</dbReference>
<keyword evidence="3" id="KW-1185">Reference proteome</keyword>
<accession>A0ABR4M3B4</accession>
<feature type="domain" description="Rhodanese" evidence="1">
    <location>
        <begin position="114"/>
        <end position="226"/>
    </location>
</feature>
<gene>
    <name evidence="2" type="ORF">BJX67DRAFT_214449</name>
</gene>
<evidence type="ECO:0000313" key="2">
    <source>
        <dbReference type="EMBL" id="KAL2871077.1"/>
    </source>
</evidence>
<dbReference type="RefSeq" id="XP_070890056.1">
    <property type="nucleotide sequence ID" value="XM_071025650.1"/>
</dbReference>
<name>A0ABR4M3B4_9EURO</name>
<dbReference type="InterPro" id="IPR001763">
    <property type="entry name" value="Rhodanese-like_dom"/>
</dbReference>
<sequence>MASVTFIRPHTGDVASFLSRTIRYTLAGEYPAAQSLWATRRFGTTCLASQTAHCQRQRTTWLRSLPAQRCTPVSRVSFRWNSEKSDTPTFRQWVFEDINALLPSANPSTPPSTPQKNLILVDVREPAELSSTGVIPSAVAVPLASQPDALFLTPDEFETRFGYPKPGVEADGATKDGTDIVFYCKAGVRARAAAQLAVQAGYDADRIGVYDGSWLDWAQNGGRVEKWEGDE</sequence>